<comment type="caution">
    <text evidence="2">The sequence shown here is derived from an EMBL/GenBank/DDBJ whole genome shotgun (WGS) entry which is preliminary data.</text>
</comment>
<organism evidence="2 3">
    <name type="scientific">Limnothrix redekei LRLZ20PSL1</name>
    <dbReference type="NCBI Taxonomy" id="3112953"/>
    <lineage>
        <taxon>Bacteria</taxon>
        <taxon>Bacillati</taxon>
        <taxon>Cyanobacteriota</taxon>
        <taxon>Cyanophyceae</taxon>
        <taxon>Pseudanabaenales</taxon>
        <taxon>Pseudanabaenaceae</taxon>
        <taxon>Limnothrix</taxon>
    </lineage>
</organism>
<sequence length="110" mass="11818">MLQVLYILAFAVLAFLAIGNLVRNLFTLGTEAGRTADRVDHSTRGAASAQPPISLHPEMLDDRGQPIREPLLVMKSITVEDARSRLDALFDASPGDSSNPSSNSQPTDEA</sequence>
<feature type="region of interest" description="Disordered" evidence="1">
    <location>
        <begin position="88"/>
        <end position="110"/>
    </location>
</feature>
<dbReference type="InterPro" id="IPR021355">
    <property type="entry name" value="Phage_Syn9_Gp224"/>
</dbReference>
<evidence type="ECO:0000313" key="2">
    <source>
        <dbReference type="EMBL" id="MFG3818745.1"/>
    </source>
</evidence>
<reference evidence="3" key="1">
    <citation type="journal article" date="2024" name="Algal Res.">
        <title>Biochemical, toxicological and genomic investigation of a high-biomass producing Limnothrix strain isolated from Italian shallow drinking water reservoir.</title>
        <authorList>
            <person name="Simonazzi M."/>
            <person name="Shishido T.K."/>
            <person name="Delbaje E."/>
            <person name="Wahlsten M."/>
            <person name="Fewer D.P."/>
            <person name="Sivonen K."/>
            <person name="Pezzolesi L."/>
            <person name="Pistocchi R."/>
        </authorList>
    </citation>
    <scope>NUCLEOTIDE SEQUENCE [LARGE SCALE GENOMIC DNA]</scope>
    <source>
        <strain evidence="3">LRLZ20PSL1</strain>
    </source>
</reference>
<protein>
    <submittedName>
        <fullName evidence="2">DUF2973 domain-containing protein</fullName>
    </submittedName>
</protein>
<evidence type="ECO:0000313" key="3">
    <source>
        <dbReference type="Proteomes" id="UP001604335"/>
    </source>
</evidence>
<gene>
    <name evidence="2" type="ORF">VPK24_13940</name>
</gene>
<feature type="compositionally biased region" description="Low complexity" evidence="1">
    <location>
        <begin position="93"/>
        <end position="104"/>
    </location>
</feature>
<dbReference type="RefSeq" id="WP_393014265.1">
    <property type="nucleotide sequence ID" value="NZ_JAZAQF010000081.1"/>
</dbReference>
<accession>A0ABW7CC76</accession>
<proteinExistence type="predicted"/>
<dbReference type="EMBL" id="JAZAQF010000081">
    <property type="protein sequence ID" value="MFG3818745.1"/>
    <property type="molecule type" value="Genomic_DNA"/>
</dbReference>
<evidence type="ECO:0000256" key="1">
    <source>
        <dbReference type="SAM" id="MobiDB-lite"/>
    </source>
</evidence>
<feature type="region of interest" description="Disordered" evidence="1">
    <location>
        <begin position="37"/>
        <end position="61"/>
    </location>
</feature>
<dbReference type="Pfam" id="PF11189">
    <property type="entry name" value="DUF2973"/>
    <property type="match status" value="1"/>
</dbReference>
<keyword evidence="3" id="KW-1185">Reference proteome</keyword>
<name>A0ABW7CC76_9CYAN</name>
<dbReference type="Proteomes" id="UP001604335">
    <property type="component" value="Unassembled WGS sequence"/>
</dbReference>